<gene>
    <name evidence="1" type="ORF">BKA12_001159</name>
</gene>
<keyword evidence="2" id="KW-1185">Reference proteome</keyword>
<organism evidence="1 2">
    <name type="scientific">Neomicrococcus lactis</name>
    <dbReference type="NCBI Taxonomy" id="732241"/>
    <lineage>
        <taxon>Bacteria</taxon>
        <taxon>Bacillati</taxon>
        <taxon>Actinomycetota</taxon>
        <taxon>Actinomycetes</taxon>
        <taxon>Micrococcales</taxon>
        <taxon>Micrococcaceae</taxon>
        <taxon>Neomicrococcus</taxon>
    </lineage>
</organism>
<proteinExistence type="predicted"/>
<reference evidence="1 2" key="1">
    <citation type="submission" date="2020-08" db="EMBL/GenBank/DDBJ databases">
        <title>Sequencing the genomes of 1000 actinobacteria strains.</title>
        <authorList>
            <person name="Klenk H.-P."/>
        </authorList>
    </citation>
    <scope>NUCLEOTIDE SEQUENCE [LARGE SCALE GENOMIC DNA]</scope>
    <source>
        <strain evidence="1 2">DSM 23694</strain>
    </source>
</reference>
<evidence type="ECO:0000313" key="1">
    <source>
        <dbReference type="EMBL" id="MBB5598079.1"/>
    </source>
</evidence>
<dbReference type="AlphaFoldDB" id="A0A7W8YAQ5"/>
<dbReference type="Proteomes" id="UP000523863">
    <property type="component" value="Unassembled WGS sequence"/>
</dbReference>
<accession>A0A7W8YAQ5</accession>
<evidence type="ECO:0000313" key="2">
    <source>
        <dbReference type="Proteomes" id="UP000523863"/>
    </source>
</evidence>
<name>A0A7W8YAQ5_9MICC</name>
<comment type="caution">
    <text evidence="1">The sequence shown here is derived from an EMBL/GenBank/DDBJ whole genome shotgun (WGS) entry which is preliminary data.</text>
</comment>
<sequence>MKKRPANSTVAILFASMKAVSVPVRGGYWEVYSSTAIDNAYTSGYCQTFG</sequence>
<dbReference type="EMBL" id="JACHBL010000001">
    <property type="protein sequence ID" value="MBB5598079.1"/>
    <property type="molecule type" value="Genomic_DNA"/>
</dbReference>
<protein>
    <submittedName>
        <fullName evidence="1">Uncharacterized protein</fullName>
    </submittedName>
</protein>